<dbReference type="RefSeq" id="WP_379874410.1">
    <property type="nucleotide sequence ID" value="NZ_JBHTBH010000026.1"/>
</dbReference>
<evidence type="ECO:0000313" key="2">
    <source>
        <dbReference type="Proteomes" id="UP001596540"/>
    </source>
</evidence>
<accession>A0ABW2KR35</accession>
<evidence type="ECO:0000313" key="1">
    <source>
        <dbReference type="EMBL" id="MFC7331519.1"/>
    </source>
</evidence>
<protein>
    <submittedName>
        <fullName evidence="1">Uncharacterized protein</fullName>
    </submittedName>
</protein>
<proteinExistence type="predicted"/>
<keyword evidence="2" id="KW-1185">Reference proteome</keyword>
<comment type="caution">
    <text evidence="1">The sequence shown here is derived from an EMBL/GenBank/DDBJ whole genome shotgun (WGS) entry which is preliminary data.</text>
</comment>
<dbReference type="EMBL" id="JBHTBH010000026">
    <property type="protein sequence ID" value="MFC7331519.1"/>
    <property type="molecule type" value="Genomic_DNA"/>
</dbReference>
<organism evidence="1 2">
    <name type="scientific">Marinactinospora rubrisoli</name>
    <dbReference type="NCBI Taxonomy" id="2715399"/>
    <lineage>
        <taxon>Bacteria</taxon>
        <taxon>Bacillati</taxon>
        <taxon>Actinomycetota</taxon>
        <taxon>Actinomycetes</taxon>
        <taxon>Streptosporangiales</taxon>
        <taxon>Nocardiopsidaceae</taxon>
        <taxon>Marinactinospora</taxon>
    </lineage>
</organism>
<gene>
    <name evidence="1" type="ORF">ACFQRF_27615</name>
</gene>
<dbReference type="Proteomes" id="UP001596540">
    <property type="component" value="Unassembled WGS sequence"/>
</dbReference>
<reference evidence="2" key="1">
    <citation type="journal article" date="2019" name="Int. J. Syst. Evol. Microbiol.">
        <title>The Global Catalogue of Microorganisms (GCM) 10K type strain sequencing project: providing services to taxonomists for standard genome sequencing and annotation.</title>
        <authorList>
            <consortium name="The Broad Institute Genomics Platform"/>
            <consortium name="The Broad Institute Genome Sequencing Center for Infectious Disease"/>
            <person name="Wu L."/>
            <person name="Ma J."/>
        </authorList>
    </citation>
    <scope>NUCLEOTIDE SEQUENCE [LARGE SCALE GENOMIC DNA]</scope>
    <source>
        <strain evidence="2">CGMCC 4.7382</strain>
    </source>
</reference>
<sequence length="96" mass="10739">MTEEPTDWEQLPTEELHRRAVALARQRWDVGFFWRLLRSIPAAEAATGNLDASTTGVAKLSGLVSELLAARHGDPQLQEALRPLYIDYLAEHAEEA</sequence>
<name>A0ABW2KR35_9ACTN</name>